<sequence length="138" mass="15244">MGIAIRLKEVSFKYDGAKENVLENINLTVEYGETVLLSGVSGEGKSTLLSIINGVIPFVNSGEFSGSVEIDGKDVTKLKISERSKLIGTVLQNADEQIIYDLVNEEIAFGCENLNIASEEIDRRIERFTTLMQIEKTQ</sequence>
<dbReference type="CDD" id="cd03225">
    <property type="entry name" value="ABC_cobalt_CbiO_domain1"/>
    <property type="match status" value="1"/>
</dbReference>
<gene>
    <name evidence="12" type="ORF">LEA_06170</name>
</gene>
<evidence type="ECO:0000256" key="7">
    <source>
        <dbReference type="ARBA" id="ARBA00022840"/>
    </source>
</evidence>
<dbReference type="AlphaFoldDB" id="K1U5N8"/>
<dbReference type="InterPro" id="IPR003439">
    <property type="entry name" value="ABC_transporter-like_ATP-bd"/>
</dbReference>
<evidence type="ECO:0000256" key="10">
    <source>
        <dbReference type="ARBA" id="ARBA00025157"/>
    </source>
</evidence>
<dbReference type="PANTHER" id="PTHR43553">
    <property type="entry name" value="HEAVY METAL TRANSPORTER"/>
    <property type="match status" value="1"/>
</dbReference>
<dbReference type="Pfam" id="PF00005">
    <property type="entry name" value="ABC_tran"/>
    <property type="match status" value="1"/>
</dbReference>
<keyword evidence="5" id="KW-0677">Repeat</keyword>
<dbReference type="InterPro" id="IPR015856">
    <property type="entry name" value="ABC_transpr_CbiO/EcfA_su"/>
</dbReference>
<evidence type="ECO:0000256" key="4">
    <source>
        <dbReference type="ARBA" id="ARBA00022475"/>
    </source>
</evidence>
<evidence type="ECO:0000256" key="9">
    <source>
        <dbReference type="ARBA" id="ARBA00023136"/>
    </source>
</evidence>
<dbReference type="GO" id="GO:0043190">
    <property type="term" value="C:ATP-binding cassette (ABC) transporter complex"/>
    <property type="evidence" value="ECO:0007669"/>
    <property type="project" value="TreeGrafter"/>
</dbReference>
<accession>K1U5N8</accession>
<dbReference type="GO" id="GO:0042626">
    <property type="term" value="F:ATPase-coupled transmembrane transporter activity"/>
    <property type="evidence" value="ECO:0007669"/>
    <property type="project" value="TreeGrafter"/>
</dbReference>
<evidence type="ECO:0000259" key="11">
    <source>
        <dbReference type="Pfam" id="PF00005"/>
    </source>
</evidence>
<dbReference type="GO" id="GO:0005524">
    <property type="term" value="F:ATP binding"/>
    <property type="evidence" value="ECO:0007669"/>
    <property type="project" value="UniProtKB-KW"/>
</dbReference>
<keyword evidence="4" id="KW-1003">Cell membrane</keyword>
<comment type="similarity">
    <text evidence="2">Belongs to the ABC transporter superfamily.</text>
</comment>
<comment type="caution">
    <text evidence="12">The sequence shown here is derived from an EMBL/GenBank/DDBJ whole genome shotgun (WGS) entry which is preliminary data.</text>
</comment>
<dbReference type="InterPro" id="IPR027417">
    <property type="entry name" value="P-loop_NTPase"/>
</dbReference>
<dbReference type="InterPro" id="IPR050095">
    <property type="entry name" value="ECF_ABC_transporter_ATP-bd"/>
</dbReference>
<evidence type="ECO:0000256" key="6">
    <source>
        <dbReference type="ARBA" id="ARBA00022741"/>
    </source>
</evidence>
<protein>
    <submittedName>
        <fullName evidence="12">ABC transporter ATP-binding protein</fullName>
    </submittedName>
</protein>
<evidence type="ECO:0000256" key="3">
    <source>
        <dbReference type="ARBA" id="ARBA00022448"/>
    </source>
</evidence>
<comment type="subcellular location">
    <subcellularLocation>
        <location evidence="1">Cell membrane</location>
        <topology evidence="1">Peripheral membrane protein</topology>
    </subcellularLocation>
</comment>
<feature type="domain" description="ABC transporter" evidence="11">
    <location>
        <begin position="22"/>
        <end position="135"/>
    </location>
</feature>
<name>K1U5N8_9ZZZZ</name>
<keyword evidence="9" id="KW-0472">Membrane</keyword>
<evidence type="ECO:0000256" key="2">
    <source>
        <dbReference type="ARBA" id="ARBA00005417"/>
    </source>
</evidence>
<keyword evidence="8" id="KW-1278">Translocase</keyword>
<dbReference type="Gene3D" id="3.40.50.300">
    <property type="entry name" value="P-loop containing nucleotide triphosphate hydrolases"/>
    <property type="match status" value="1"/>
</dbReference>
<proteinExistence type="inferred from homology"/>
<feature type="non-terminal residue" evidence="12">
    <location>
        <position position="138"/>
    </location>
</feature>
<comment type="function">
    <text evidence="10">Probably part of an ABC transporter complex. Responsible for energy coupling to the transport system.</text>
</comment>
<dbReference type="PANTHER" id="PTHR43553:SF23">
    <property type="entry name" value="ABC TRANSPORTER ATP-BINDING COMPONENT"/>
    <property type="match status" value="1"/>
</dbReference>
<keyword evidence="6" id="KW-0547">Nucleotide-binding</keyword>
<dbReference type="GO" id="GO:0016887">
    <property type="term" value="F:ATP hydrolysis activity"/>
    <property type="evidence" value="ECO:0007669"/>
    <property type="project" value="InterPro"/>
</dbReference>
<organism evidence="12">
    <name type="scientific">human gut metagenome</name>
    <dbReference type="NCBI Taxonomy" id="408170"/>
    <lineage>
        <taxon>unclassified sequences</taxon>
        <taxon>metagenomes</taxon>
        <taxon>organismal metagenomes</taxon>
    </lineage>
</organism>
<evidence type="ECO:0000313" key="12">
    <source>
        <dbReference type="EMBL" id="EKC73545.1"/>
    </source>
</evidence>
<evidence type="ECO:0000256" key="8">
    <source>
        <dbReference type="ARBA" id="ARBA00022967"/>
    </source>
</evidence>
<keyword evidence="7 12" id="KW-0067">ATP-binding</keyword>
<evidence type="ECO:0000256" key="5">
    <source>
        <dbReference type="ARBA" id="ARBA00022737"/>
    </source>
</evidence>
<keyword evidence="3" id="KW-0813">Transport</keyword>
<reference evidence="12" key="1">
    <citation type="journal article" date="2013" name="Environ. Microbiol.">
        <title>Microbiota from the distal guts of lean and obese adolescents exhibit partial functional redundancy besides clear differences in community structure.</title>
        <authorList>
            <person name="Ferrer M."/>
            <person name="Ruiz A."/>
            <person name="Lanza F."/>
            <person name="Haange S.B."/>
            <person name="Oberbach A."/>
            <person name="Till H."/>
            <person name="Bargiela R."/>
            <person name="Campoy C."/>
            <person name="Segura M.T."/>
            <person name="Richter M."/>
            <person name="von Bergen M."/>
            <person name="Seifert J."/>
            <person name="Suarez A."/>
        </authorList>
    </citation>
    <scope>NUCLEOTIDE SEQUENCE</scope>
</reference>
<dbReference type="EMBL" id="AJWY01004030">
    <property type="protein sequence ID" value="EKC73545.1"/>
    <property type="molecule type" value="Genomic_DNA"/>
</dbReference>
<dbReference type="SUPFAM" id="SSF52540">
    <property type="entry name" value="P-loop containing nucleoside triphosphate hydrolases"/>
    <property type="match status" value="1"/>
</dbReference>
<evidence type="ECO:0000256" key="1">
    <source>
        <dbReference type="ARBA" id="ARBA00004202"/>
    </source>
</evidence>